<evidence type="ECO:0000313" key="2">
    <source>
        <dbReference type="EMBL" id="KAF1753086.1"/>
    </source>
</evidence>
<dbReference type="PANTHER" id="PTHR23015:SF4">
    <property type="entry name" value="DUF38 DOMAIN-CONTAINING PROTEIN-RELATED"/>
    <property type="match status" value="1"/>
</dbReference>
<dbReference type="PROSITE" id="PS50181">
    <property type="entry name" value="FBOX"/>
    <property type="match status" value="1"/>
</dbReference>
<evidence type="ECO:0000259" key="1">
    <source>
        <dbReference type="PROSITE" id="PS50181"/>
    </source>
</evidence>
<dbReference type="Proteomes" id="UP000483820">
    <property type="component" value="Chromosome V"/>
</dbReference>
<dbReference type="EMBL" id="WUAV01000005">
    <property type="protein sequence ID" value="KAF1753086.1"/>
    <property type="molecule type" value="Genomic_DNA"/>
</dbReference>
<protein>
    <recommendedName>
        <fullName evidence="1">F-box domain-containing protein</fullName>
    </recommendedName>
</protein>
<gene>
    <name evidence="2" type="ORF">GCK72_019642</name>
</gene>
<dbReference type="SMART" id="SM00256">
    <property type="entry name" value="FBOX"/>
    <property type="match status" value="1"/>
</dbReference>
<accession>A0A6A5GEF2</accession>
<dbReference type="PANTHER" id="PTHR23015">
    <property type="entry name" value="UNCHARACTERIZED C.ELEGANS PROTEIN"/>
    <property type="match status" value="1"/>
</dbReference>
<sequence length="174" mass="20681">MPINILNLPDDILIQIMQSLDVKTILLLRRICRKLLNFVDEVKPEIRLKSISISIHPDKISVIYRPDQGMYAIEYLNRTYQRVVTRGKGLIFINYDYSNDGKILNNENYVETFLRDFEMILKLQKTVLKNFELKWMSHEEEEKEKCQNLIEKLKKILEPYQKVLACDVMKLNVC</sequence>
<dbReference type="InterPro" id="IPR040161">
    <property type="entry name" value="FB224"/>
</dbReference>
<dbReference type="InterPro" id="IPR036047">
    <property type="entry name" value="F-box-like_dom_sf"/>
</dbReference>
<dbReference type="InterPro" id="IPR001810">
    <property type="entry name" value="F-box_dom"/>
</dbReference>
<dbReference type="RefSeq" id="XP_053582049.1">
    <property type="nucleotide sequence ID" value="XM_053733136.1"/>
</dbReference>
<dbReference type="KEGG" id="crq:GCK72_019642"/>
<dbReference type="AlphaFoldDB" id="A0A6A5GEF2"/>
<dbReference type="GeneID" id="78776827"/>
<evidence type="ECO:0000313" key="3">
    <source>
        <dbReference type="Proteomes" id="UP000483820"/>
    </source>
</evidence>
<dbReference type="CTD" id="78776827"/>
<dbReference type="Pfam" id="PF00646">
    <property type="entry name" value="F-box"/>
    <property type="match status" value="1"/>
</dbReference>
<comment type="caution">
    <text evidence="2">The sequence shown here is derived from an EMBL/GenBank/DDBJ whole genome shotgun (WGS) entry which is preliminary data.</text>
</comment>
<organism evidence="2 3">
    <name type="scientific">Caenorhabditis remanei</name>
    <name type="common">Caenorhabditis vulgaris</name>
    <dbReference type="NCBI Taxonomy" id="31234"/>
    <lineage>
        <taxon>Eukaryota</taxon>
        <taxon>Metazoa</taxon>
        <taxon>Ecdysozoa</taxon>
        <taxon>Nematoda</taxon>
        <taxon>Chromadorea</taxon>
        <taxon>Rhabditida</taxon>
        <taxon>Rhabditina</taxon>
        <taxon>Rhabditomorpha</taxon>
        <taxon>Rhabditoidea</taxon>
        <taxon>Rhabditidae</taxon>
        <taxon>Peloderinae</taxon>
        <taxon>Caenorhabditis</taxon>
    </lineage>
</organism>
<dbReference type="GO" id="GO:0045087">
    <property type="term" value="P:innate immune response"/>
    <property type="evidence" value="ECO:0007669"/>
    <property type="project" value="TreeGrafter"/>
</dbReference>
<proteinExistence type="predicted"/>
<reference evidence="2 3" key="1">
    <citation type="submission" date="2019-12" db="EMBL/GenBank/DDBJ databases">
        <title>Chromosome-level assembly of the Caenorhabditis remanei genome.</title>
        <authorList>
            <person name="Teterina A.A."/>
            <person name="Willis J.H."/>
            <person name="Phillips P.C."/>
        </authorList>
    </citation>
    <scope>NUCLEOTIDE SEQUENCE [LARGE SCALE GENOMIC DNA]</scope>
    <source>
        <strain evidence="2 3">PX506</strain>
        <tissue evidence="2">Whole organism</tissue>
    </source>
</reference>
<feature type="domain" description="F-box" evidence="1">
    <location>
        <begin position="2"/>
        <end position="51"/>
    </location>
</feature>
<name>A0A6A5GEF2_CAERE</name>
<dbReference type="SUPFAM" id="SSF81383">
    <property type="entry name" value="F-box domain"/>
    <property type="match status" value="1"/>
</dbReference>